<gene>
    <name evidence="1" type="ORF">MML48_1g04817</name>
</gene>
<name>A0ACB9TSU0_HOLOL</name>
<reference evidence="1" key="1">
    <citation type="submission" date="2022-04" db="EMBL/GenBank/DDBJ databases">
        <title>Chromosome-scale genome assembly of Holotrichia oblita Faldermann.</title>
        <authorList>
            <person name="Rongchong L."/>
        </authorList>
    </citation>
    <scope>NUCLEOTIDE SEQUENCE</scope>
    <source>
        <strain evidence="1">81SQS9</strain>
    </source>
</reference>
<organism evidence="1 2">
    <name type="scientific">Holotrichia oblita</name>
    <name type="common">Chafer beetle</name>
    <dbReference type="NCBI Taxonomy" id="644536"/>
    <lineage>
        <taxon>Eukaryota</taxon>
        <taxon>Metazoa</taxon>
        <taxon>Ecdysozoa</taxon>
        <taxon>Arthropoda</taxon>
        <taxon>Hexapoda</taxon>
        <taxon>Insecta</taxon>
        <taxon>Pterygota</taxon>
        <taxon>Neoptera</taxon>
        <taxon>Endopterygota</taxon>
        <taxon>Coleoptera</taxon>
        <taxon>Polyphaga</taxon>
        <taxon>Scarabaeiformia</taxon>
        <taxon>Scarabaeidae</taxon>
        <taxon>Melolonthinae</taxon>
        <taxon>Holotrichia</taxon>
    </lineage>
</organism>
<protein>
    <submittedName>
        <fullName evidence="1">Uncharacterized protein</fullName>
    </submittedName>
</protein>
<evidence type="ECO:0000313" key="2">
    <source>
        <dbReference type="Proteomes" id="UP001056778"/>
    </source>
</evidence>
<dbReference type="EMBL" id="CM043015">
    <property type="protein sequence ID" value="KAI4469875.1"/>
    <property type="molecule type" value="Genomic_DNA"/>
</dbReference>
<evidence type="ECO:0000313" key="1">
    <source>
        <dbReference type="EMBL" id="KAI4469875.1"/>
    </source>
</evidence>
<sequence>MLRNAKLGSTYLSDHQYLLVTIGGDLDNSNSKCKLQKRSFNDNNVEMFLNLMRTETWDEVYAQTDVNIQYNFFIGVFLHYYDLAFPLKTKMQRQHTNNWINDSVIKSGIGCGIYTMLKKLSDDYDLKKAYKVEKKIHNNLIRTTKRQVSEQKILNSDNKSRAVWGIVNQNRGRQTKQMKISFKNEKITNAQTISELFLTQFSSVNGIRVDDTTVSIPGLLQEMFIKCELYETNAKLGSTYLSDHQYLLVTIGGDLDNSNSKCKLQKRSFNDNNVEMFLNLMRTETWDEVYAQTDVNIQYNFFIGVFLHYYDLAFPLKTKMQRQHTNNWINDSVIKSGNRLRDLYNAQKLSDDYDLKKAYKVEKKIHNNLIRTTKRQVSEQKILNSDNKSRAVWGIVNQNRGRQTKQMKISFENEKITNAQTISELFLTQFSSVNGIRVDDTTVSIPASNFQYEYKQDERNDVASLANAILQQIWQNRWEREKGRRKAQWTKRLINNINEWIEDVNVGKSEQILSNNVFGFEDVIVSPKETSILLYYIFIFLQLEEHEDTYPTLTQLDASCLRDFPAKYAVRALSKHQFPAKGVYVDDRIIPGFKYRVQRLPDHQAINSKNQYLFHGNPLTLTSISRGYGRRFTFERNQEFPDEENYFYSDNHYGGYGFEIHAISKGDKFTIYDANHEPQGILDITEIVGKQIEMGLSHKIGKIERKVQVKFIAKVEFYDSGILQEIPLSGCALCVKHKDGTSAKTIKIVGVCIRQRNYYLIQGYHDQFRRIHVRDVDIPTKYTITGLSSYELPVIGTYVDPRIVPGFHYKVRISNRKKYLFNGQSLRLQSIGAGYGKKLTFEPNSHLNADNYLWSDSHQDGLACEVRVVMNRMKFSIVSGNQILGEATVFRTDLPQIEERMEKVEFAADRYGYIKYVHVDVMCHIKVDINDSGEFHNENLVRVYGLAIARKDPGRRNAYVEQVINVGLDSQLNLIFARSHKGLIFLPKY</sequence>
<keyword evidence="2" id="KW-1185">Reference proteome</keyword>
<comment type="caution">
    <text evidence="1">The sequence shown here is derived from an EMBL/GenBank/DDBJ whole genome shotgun (WGS) entry which is preliminary data.</text>
</comment>
<proteinExistence type="predicted"/>
<dbReference type="Proteomes" id="UP001056778">
    <property type="component" value="Chromosome 1"/>
</dbReference>
<accession>A0ACB9TSU0</accession>